<gene>
    <name evidence="5" type="ORF">WR25_13056</name>
</gene>
<evidence type="ECO:0000259" key="4">
    <source>
        <dbReference type="PROSITE" id="PS50208"/>
    </source>
</evidence>
<dbReference type="GO" id="GO:0072557">
    <property type="term" value="C:IPAF inflammasome complex"/>
    <property type="evidence" value="ECO:0007669"/>
    <property type="project" value="TreeGrafter"/>
</dbReference>
<comment type="caution">
    <text evidence="5">The sequence shown here is derived from an EMBL/GenBank/DDBJ whole genome shotgun (WGS) entry which is preliminary data.</text>
</comment>
<dbReference type="PRINTS" id="PR00376">
    <property type="entry name" value="IL1BCENZYME"/>
</dbReference>
<protein>
    <recommendedName>
        <fullName evidence="4">Caspase family p20 domain-containing protein</fullName>
    </recommendedName>
</protein>
<dbReference type="SUPFAM" id="SSF52129">
    <property type="entry name" value="Caspase-like"/>
    <property type="match status" value="1"/>
</dbReference>
<dbReference type="Pfam" id="PF00656">
    <property type="entry name" value="Peptidase_C14"/>
    <property type="match status" value="1"/>
</dbReference>
<dbReference type="STRING" id="2018661.A0A2A2L2P2"/>
<feature type="region of interest" description="Disordered" evidence="3">
    <location>
        <begin position="1"/>
        <end position="81"/>
    </location>
</feature>
<keyword evidence="2" id="KW-0175">Coiled coil</keyword>
<keyword evidence="6" id="KW-1185">Reference proteome</keyword>
<dbReference type="Gene3D" id="3.40.50.1460">
    <property type="match status" value="1"/>
</dbReference>
<dbReference type="InterPro" id="IPR001309">
    <property type="entry name" value="Pept_C14_p20"/>
</dbReference>
<dbReference type="GO" id="GO:0097169">
    <property type="term" value="C:AIM2 inflammasome complex"/>
    <property type="evidence" value="ECO:0007669"/>
    <property type="project" value="TreeGrafter"/>
</dbReference>
<dbReference type="GO" id="GO:0072559">
    <property type="term" value="C:NLRP3 inflammasome complex"/>
    <property type="evidence" value="ECO:0007669"/>
    <property type="project" value="TreeGrafter"/>
</dbReference>
<dbReference type="Proteomes" id="UP000218231">
    <property type="component" value="Unassembled WGS sequence"/>
</dbReference>
<feature type="region of interest" description="Disordered" evidence="3">
    <location>
        <begin position="142"/>
        <end position="179"/>
    </location>
</feature>
<dbReference type="EMBL" id="LIAE01007281">
    <property type="protein sequence ID" value="PAV80337.1"/>
    <property type="molecule type" value="Genomic_DNA"/>
</dbReference>
<feature type="compositionally biased region" description="Polar residues" evidence="3">
    <location>
        <begin position="25"/>
        <end position="38"/>
    </location>
</feature>
<evidence type="ECO:0000256" key="1">
    <source>
        <dbReference type="ARBA" id="ARBA00010134"/>
    </source>
</evidence>
<dbReference type="PANTHER" id="PTHR47901">
    <property type="entry name" value="CASPASE RECRUITMENT DOMAIN-CONTAINING PROTEIN 18"/>
    <property type="match status" value="1"/>
</dbReference>
<proteinExistence type="inferred from homology"/>
<dbReference type="GO" id="GO:0004197">
    <property type="term" value="F:cysteine-type endopeptidase activity"/>
    <property type="evidence" value="ECO:0007669"/>
    <property type="project" value="InterPro"/>
</dbReference>
<name>A0A2A2L2P2_9BILA</name>
<reference evidence="5 6" key="1">
    <citation type="journal article" date="2017" name="Curr. Biol.">
        <title>Genome architecture and evolution of a unichromosomal asexual nematode.</title>
        <authorList>
            <person name="Fradin H."/>
            <person name="Zegar C."/>
            <person name="Gutwein M."/>
            <person name="Lucas J."/>
            <person name="Kovtun M."/>
            <person name="Corcoran D."/>
            <person name="Baugh L.R."/>
            <person name="Kiontke K."/>
            <person name="Gunsalus K."/>
            <person name="Fitch D.H."/>
            <person name="Piano F."/>
        </authorList>
    </citation>
    <scope>NUCLEOTIDE SEQUENCE [LARGE SCALE GENOMIC DNA]</scope>
    <source>
        <strain evidence="5">PF1309</strain>
    </source>
</reference>
<evidence type="ECO:0000313" key="5">
    <source>
        <dbReference type="EMBL" id="PAV80337.1"/>
    </source>
</evidence>
<accession>A0A2A2L2P2</accession>
<dbReference type="PROSITE" id="PS50208">
    <property type="entry name" value="CASPASE_P20"/>
    <property type="match status" value="1"/>
</dbReference>
<dbReference type="InterPro" id="IPR015917">
    <property type="entry name" value="Pept_C14A"/>
</dbReference>
<dbReference type="PANTHER" id="PTHR47901:SF3">
    <property type="entry name" value="CASPASE-1"/>
    <property type="match status" value="1"/>
</dbReference>
<dbReference type="AlphaFoldDB" id="A0A2A2L2P2"/>
<dbReference type="EMBL" id="LIAE01007281">
    <property type="protein sequence ID" value="PAV80336.1"/>
    <property type="molecule type" value="Genomic_DNA"/>
</dbReference>
<dbReference type="InterPro" id="IPR002398">
    <property type="entry name" value="Pept_C14"/>
</dbReference>
<dbReference type="InterPro" id="IPR029030">
    <property type="entry name" value="Caspase-like_dom_sf"/>
</dbReference>
<feature type="compositionally biased region" description="Basic and acidic residues" evidence="3">
    <location>
        <begin position="161"/>
        <end position="170"/>
    </location>
</feature>
<dbReference type="InterPro" id="IPR011600">
    <property type="entry name" value="Pept_C14_caspase"/>
</dbReference>
<evidence type="ECO:0000256" key="3">
    <source>
        <dbReference type="SAM" id="MobiDB-lite"/>
    </source>
</evidence>
<feature type="compositionally biased region" description="Low complexity" evidence="3">
    <location>
        <begin position="65"/>
        <end position="75"/>
    </location>
</feature>
<feature type="coiled-coil region" evidence="2">
    <location>
        <begin position="358"/>
        <end position="389"/>
    </location>
</feature>
<organism evidence="5 6">
    <name type="scientific">Diploscapter pachys</name>
    <dbReference type="NCBI Taxonomy" id="2018661"/>
    <lineage>
        <taxon>Eukaryota</taxon>
        <taxon>Metazoa</taxon>
        <taxon>Ecdysozoa</taxon>
        <taxon>Nematoda</taxon>
        <taxon>Chromadorea</taxon>
        <taxon>Rhabditida</taxon>
        <taxon>Rhabditina</taxon>
        <taxon>Rhabditomorpha</taxon>
        <taxon>Rhabditoidea</taxon>
        <taxon>Rhabditidae</taxon>
        <taxon>Diploscapter</taxon>
    </lineage>
</organism>
<evidence type="ECO:0000313" key="6">
    <source>
        <dbReference type="Proteomes" id="UP000218231"/>
    </source>
</evidence>
<comment type="similarity">
    <text evidence="1">Belongs to the peptidase C14A family.</text>
</comment>
<dbReference type="OrthoDB" id="5839662at2759"/>
<feature type="domain" description="Caspase family p20" evidence="4">
    <location>
        <begin position="565"/>
        <end position="692"/>
    </location>
</feature>
<dbReference type="GO" id="GO:0006508">
    <property type="term" value="P:proteolysis"/>
    <property type="evidence" value="ECO:0007669"/>
    <property type="project" value="InterPro"/>
</dbReference>
<evidence type="ECO:0000256" key="2">
    <source>
        <dbReference type="SAM" id="Coils"/>
    </source>
</evidence>
<sequence>MEELTNDEQKKGNRKRKDKPGTQVIDLNNQSQTDQSTLQEDETKSRLDLISSPESPCEAAIGSVNSPNISDNNKNNSEHPKKFSDIINELKSLVTMAKQHPANIQELKLSVGDIEKWQELIDELKKKLTGVKDATLMFSDRNEMQQNNSLNLSDDDITEVDESKKPKGSDAEPMQFPDLNSMKPAVLTSLSKCTTSSPLPHGLAENLLNYIFCFCVGYQECSLIVIDQFTSSEKEQLEKDLLVAIPHLETNLSDTYNSLGGESVADFRRVRSGLQFLQDEIVSKLNSLELNAKMTGLLQSEFIKKIDCQLTSWKEKCKWNTSELLDLQFIPPTHYWYLEKKQVEITAPDVMSPKTEMKAAEESLMEDAKKQYEEKRNAAKESLVKLKNSLVAQRQSRAPEAKIRETKLKIAEQHTTIEKIQLDFIGANRRQLDAYKKDLEQCIQQIIDASAVDNKENVELKSNKTVFEEKIQQYTTIIEQKQQQFLDDKGAAMKNEGAKKKYLKFLESTRKTLGKNTLINQNDQIIRAVISENVKEIFELLAKTKLTISFAGREDITQYFTSSNRVGALLIIGVWDYEKSNSQMSSLDGVMADVAKLDSVFYKLGWNVEISLNESAEEIKEKIKEWSGKPEVKEAPVIAVALAGHGNNGIFFASDGNPINIHEDIVQWIDNLHCPSINPKPRIIINVCCRGG</sequence>